<evidence type="ECO:0000256" key="3">
    <source>
        <dbReference type="ARBA" id="ARBA00023163"/>
    </source>
</evidence>
<accession>A0A1X6YBE2</accession>
<keyword evidence="2" id="KW-0238">DNA-binding</keyword>
<dbReference type="Gene3D" id="1.10.10.10">
    <property type="entry name" value="Winged helix-like DNA-binding domain superfamily/Winged helix DNA-binding domain"/>
    <property type="match status" value="1"/>
</dbReference>
<dbReference type="SMART" id="SM00895">
    <property type="entry name" value="FCD"/>
    <property type="match status" value="1"/>
</dbReference>
<dbReference type="Gene3D" id="1.20.120.530">
    <property type="entry name" value="GntR ligand-binding domain-like"/>
    <property type="match status" value="1"/>
</dbReference>
<dbReference type="PRINTS" id="PR00035">
    <property type="entry name" value="HTHGNTR"/>
</dbReference>
<organism evidence="5 6">
    <name type="scientific">Roseovarius halotolerans</name>
    <dbReference type="NCBI Taxonomy" id="505353"/>
    <lineage>
        <taxon>Bacteria</taxon>
        <taxon>Pseudomonadati</taxon>
        <taxon>Pseudomonadota</taxon>
        <taxon>Alphaproteobacteria</taxon>
        <taxon>Rhodobacterales</taxon>
        <taxon>Roseobacteraceae</taxon>
        <taxon>Roseovarius</taxon>
    </lineage>
</organism>
<feature type="domain" description="HTH gntR-type" evidence="4">
    <location>
        <begin position="21"/>
        <end position="88"/>
    </location>
</feature>
<dbReference type="SMART" id="SM00345">
    <property type="entry name" value="HTH_GNTR"/>
    <property type="match status" value="1"/>
</dbReference>
<keyword evidence="3" id="KW-0804">Transcription</keyword>
<dbReference type="GO" id="GO:0003700">
    <property type="term" value="F:DNA-binding transcription factor activity"/>
    <property type="evidence" value="ECO:0007669"/>
    <property type="project" value="InterPro"/>
</dbReference>
<dbReference type="InterPro" id="IPR011711">
    <property type="entry name" value="GntR_C"/>
</dbReference>
<keyword evidence="6" id="KW-1185">Reference proteome</keyword>
<reference evidence="5 6" key="1">
    <citation type="submission" date="2017-03" db="EMBL/GenBank/DDBJ databases">
        <authorList>
            <person name="Afonso C.L."/>
            <person name="Miller P.J."/>
            <person name="Scott M.A."/>
            <person name="Spackman E."/>
            <person name="Goraichik I."/>
            <person name="Dimitrov K.M."/>
            <person name="Suarez D.L."/>
            <person name="Swayne D.E."/>
        </authorList>
    </citation>
    <scope>NUCLEOTIDE SEQUENCE [LARGE SCALE GENOMIC DNA]</scope>
    <source>
        <strain evidence="5 6">CECT 8110</strain>
    </source>
</reference>
<dbReference type="Proteomes" id="UP000193207">
    <property type="component" value="Unassembled WGS sequence"/>
</dbReference>
<dbReference type="InterPro" id="IPR036388">
    <property type="entry name" value="WH-like_DNA-bd_sf"/>
</dbReference>
<dbReference type="Pfam" id="PF07729">
    <property type="entry name" value="FCD"/>
    <property type="match status" value="1"/>
</dbReference>
<dbReference type="SUPFAM" id="SSF46785">
    <property type="entry name" value="Winged helix' DNA-binding domain"/>
    <property type="match status" value="1"/>
</dbReference>
<evidence type="ECO:0000256" key="1">
    <source>
        <dbReference type="ARBA" id="ARBA00023015"/>
    </source>
</evidence>
<dbReference type="EMBL" id="FWFU01000001">
    <property type="protein sequence ID" value="SLN16132.1"/>
    <property type="molecule type" value="Genomic_DNA"/>
</dbReference>
<dbReference type="InterPro" id="IPR036390">
    <property type="entry name" value="WH_DNA-bd_sf"/>
</dbReference>
<evidence type="ECO:0000313" key="5">
    <source>
        <dbReference type="EMBL" id="SLN16132.1"/>
    </source>
</evidence>
<protein>
    <submittedName>
        <fullName evidence="5">Putative HTH-type transcriptional regulator YdfH</fullName>
    </submittedName>
</protein>
<proteinExistence type="predicted"/>
<evidence type="ECO:0000313" key="6">
    <source>
        <dbReference type="Proteomes" id="UP000193207"/>
    </source>
</evidence>
<dbReference type="PANTHER" id="PTHR43537">
    <property type="entry name" value="TRANSCRIPTIONAL REGULATOR, GNTR FAMILY"/>
    <property type="match status" value="1"/>
</dbReference>
<dbReference type="GO" id="GO:0003677">
    <property type="term" value="F:DNA binding"/>
    <property type="evidence" value="ECO:0007669"/>
    <property type="project" value="UniProtKB-KW"/>
</dbReference>
<dbReference type="InterPro" id="IPR000524">
    <property type="entry name" value="Tscrpt_reg_HTH_GntR"/>
</dbReference>
<dbReference type="CDD" id="cd07377">
    <property type="entry name" value="WHTH_GntR"/>
    <property type="match status" value="1"/>
</dbReference>
<gene>
    <name evidence="5" type="primary">ydfH_3</name>
    <name evidence="5" type="ORF">ROH8110_00406</name>
</gene>
<dbReference type="AlphaFoldDB" id="A0A1X6YBE2"/>
<dbReference type="Pfam" id="PF00392">
    <property type="entry name" value="GntR"/>
    <property type="match status" value="1"/>
</dbReference>
<keyword evidence="1" id="KW-0805">Transcription regulation</keyword>
<sequence>MSEAAAKRETRQDFRVAREASTLRHQVTEAIRNAIAAGHYEAGTRMPEKELCELTGVSRTLVREALRQLESEGLVQVIPHKGPIVAKMTVEQAAGTYEVREVLEALAARRFAEYATDEHMNQIEAAFEDVRRAYESGKVVDRLEAKNIFYTRLVEGGGNEAIGLALHMINSRTMLLRGRSLSRENRWQQSLLELEALLEALRKRDPEAAHRLATEHVRMAAKAALSSFDEGAALKRGN</sequence>
<name>A0A1X6YBE2_9RHOB</name>
<dbReference type="PROSITE" id="PS50949">
    <property type="entry name" value="HTH_GNTR"/>
    <property type="match status" value="1"/>
</dbReference>
<evidence type="ECO:0000256" key="2">
    <source>
        <dbReference type="ARBA" id="ARBA00023125"/>
    </source>
</evidence>
<dbReference type="InterPro" id="IPR008920">
    <property type="entry name" value="TF_FadR/GntR_C"/>
</dbReference>
<dbReference type="SUPFAM" id="SSF48008">
    <property type="entry name" value="GntR ligand-binding domain-like"/>
    <property type="match status" value="1"/>
</dbReference>
<dbReference type="PANTHER" id="PTHR43537:SF24">
    <property type="entry name" value="GLUCONATE OPERON TRANSCRIPTIONAL REPRESSOR"/>
    <property type="match status" value="1"/>
</dbReference>
<evidence type="ECO:0000259" key="4">
    <source>
        <dbReference type="PROSITE" id="PS50949"/>
    </source>
</evidence>